<dbReference type="GO" id="GO:0000973">
    <property type="term" value="P:post-transcriptional tethering of RNA polymerase II gene DNA at nuclear periphery"/>
    <property type="evidence" value="ECO:0007669"/>
    <property type="project" value="TreeGrafter"/>
</dbReference>
<dbReference type="EMBL" id="CDMZ01000176">
    <property type="protein sequence ID" value="CEM08487.1"/>
    <property type="molecule type" value="Genomic_DNA"/>
</dbReference>
<dbReference type="InterPro" id="IPR007230">
    <property type="entry name" value="Nup98_auto-Pept-S59_dom"/>
</dbReference>
<feature type="compositionally biased region" description="Low complexity" evidence="9">
    <location>
        <begin position="750"/>
        <end position="766"/>
    </location>
</feature>
<feature type="region of interest" description="Disordered" evidence="9">
    <location>
        <begin position="1450"/>
        <end position="1482"/>
    </location>
</feature>
<dbReference type="Pfam" id="PF13634">
    <property type="entry name" value="Nucleoporin_FG"/>
    <property type="match status" value="2"/>
</dbReference>
<feature type="compositionally biased region" description="Basic and acidic residues" evidence="9">
    <location>
        <begin position="767"/>
        <end position="788"/>
    </location>
</feature>
<feature type="compositionally biased region" description="Low complexity" evidence="9">
    <location>
        <begin position="233"/>
        <end position="287"/>
    </location>
</feature>
<evidence type="ECO:0000256" key="8">
    <source>
        <dbReference type="ARBA" id="ARBA00023242"/>
    </source>
</evidence>
<feature type="region of interest" description="Disordered" evidence="9">
    <location>
        <begin position="228"/>
        <end position="862"/>
    </location>
</feature>
<keyword evidence="3" id="KW-0813">Transport</keyword>
<comment type="similarity">
    <text evidence="2">Belongs to the nucleoporin GLFG family.</text>
</comment>
<evidence type="ECO:0000256" key="6">
    <source>
        <dbReference type="ARBA" id="ARBA00023010"/>
    </source>
</evidence>
<dbReference type="PROSITE" id="PS51434">
    <property type="entry name" value="NUP_C"/>
    <property type="match status" value="1"/>
</dbReference>
<keyword evidence="8" id="KW-0539">Nucleus</keyword>
<reference evidence="11" key="1">
    <citation type="submission" date="2014-11" db="EMBL/GenBank/DDBJ databases">
        <authorList>
            <person name="Otto D Thomas"/>
            <person name="Naeem Raeece"/>
        </authorList>
    </citation>
    <scope>NUCLEOTIDE SEQUENCE</scope>
</reference>
<feature type="region of interest" description="Disordered" evidence="9">
    <location>
        <begin position="1777"/>
        <end position="1798"/>
    </location>
</feature>
<feature type="compositionally biased region" description="Basic and acidic residues" evidence="9">
    <location>
        <begin position="1045"/>
        <end position="1062"/>
    </location>
</feature>
<feature type="region of interest" description="Disordered" evidence="9">
    <location>
        <begin position="1501"/>
        <end position="1520"/>
    </location>
</feature>
<feature type="compositionally biased region" description="Polar residues" evidence="9">
    <location>
        <begin position="316"/>
        <end position="358"/>
    </location>
</feature>
<feature type="region of interest" description="Disordered" evidence="9">
    <location>
        <begin position="1037"/>
        <end position="1110"/>
    </location>
</feature>
<gene>
    <name evidence="11" type="ORF">Cvel_2907</name>
</gene>
<feature type="compositionally biased region" description="Low complexity" evidence="9">
    <location>
        <begin position="700"/>
        <end position="715"/>
    </location>
</feature>
<dbReference type="GO" id="GO:0017056">
    <property type="term" value="F:structural constituent of nuclear pore"/>
    <property type="evidence" value="ECO:0007669"/>
    <property type="project" value="InterPro"/>
</dbReference>
<feature type="region of interest" description="Disordered" evidence="9">
    <location>
        <begin position="202"/>
        <end position="221"/>
    </location>
</feature>
<dbReference type="InterPro" id="IPR036903">
    <property type="entry name" value="Nup98_auto-Pept-S59_dom_sf"/>
</dbReference>
<dbReference type="GO" id="GO:0034398">
    <property type="term" value="P:telomere tethering at nuclear periphery"/>
    <property type="evidence" value="ECO:0007669"/>
    <property type="project" value="TreeGrafter"/>
</dbReference>
<dbReference type="PANTHER" id="PTHR23198">
    <property type="entry name" value="NUCLEOPORIN"/>
    <property type="match status" value="1"/>
</dbReference>
<evidence type="ECO:0000313" key="11">
    <source>
        <dbReference type="EMBL" id="CEM08487.1"/>
    </source>
</evidence>
<feature type="compositionally biased region" description="Basic and acidic residues" evidence="9">
    <location>
        <begin position="1076"/>
        <end position="1093"/>
    </location>
</feature>
<evidence type="ECO:0000256" key="7">
    <source>
        <dbReference type="ARBA" id="ARBA00023132"/>
    </source>
</evidence>
<feature type="compositionally biased region" description="Polar residues" evidence="9">
    <location>
        <begin position="810"/>
        <end position="822"/>
    </location>
</feature>
<feature type="compositionally biased region" description="Basic and acidic residues" evidence="9">
    <location>
        <begin position="1732"/>
        <end position="1744"/>
    </location>
</feature>
<feature type="compositionally biased region" description="Gly residues" evidence="9">
    <location>
        <begin position="542"/>
        <end position="553"/>
    </location>
</feature>
<accession>A0A0G4F741</accession>
<evidence type="ECO:0000256" key="5">
    <source>
        <dbReference type="ARBA" id="ARBA00022927"/>
    </source>
</evidence>
<feature type="region of interest" description="Disordered" evidence="9">
    <location>
        <begin position="1919"/>
        <end position="1941"/>
    </location>
</feature>
<dbReference type="InterPro" id="IPR037665">
    <property type="entry name" value="Nucleoporin_S59-like"/>
</dbReference>
<feature type="compositionally biased region" description="Low complexity" evidence="9">
    <location>
        <begin position="827"/>
        <end position="848"/>
    </location>
</feature>
<feature type="compositionally biased region" description="Basic and acidic residues" evidence="9">
    <location>
        <begin position="1778"/>
        <end position="1798"/>
    </location>
</feature>
<feature type="compositionally biased region" description="Basic and acidic residues" evidence="9">
    <location>
        <begin position="1469"/>
        <end position="1482"/>
    </location>
</feature>
<dbReference type="InterPro" id="IPR025574">
    <property type="entry name" value="Nucleoporin_FG_rpt"/>
</dbReference>
<dbReference type="PANTHER" id="PTHR23198:SF6">
    <property type="entry name" value="NUCLEAR PORE COMPLEX PROTEIN NUP98-NUP96"/>
    <property type="match status" value="1"/>
</dbReference>
<feature type="region of interest" description="Disordered" evidence="9">
    <location>
        <begin position="1"/>
        <end position="71"/>
    </location>
</feature>
<dbReference type="Pfam" id="PF04096">
    <property type="entry name" value="Nucleoporin2"/>
    <property type="match status" value="1"/>
</dbReference>
<feature type="compositionally biased region" description="Gly residues" evidence="9">
    <location>
        <begin position="92"/>
        <end position="102"/>
    </location>
</feature>
<feature type="compositionally biased region" description="Low complexity" evidence="9">
    <location>
        <begin position="1"/>
        <end position="21"/>
    </location>
</feature>
<sequence length="2002" mass="212484">MHYSSARGARTRTASSRSPGPNSRNVSANTGGNFGFGAPQGQQQQRGNNGTFSTPTRNNTTGNSIFGGATGFGGGGGGNRMAASAAPVFGRGQTGEHGGFGGSREVNRQPQTHTHTQQQQQQQQQIGTQLAFRVQKISEIVNDKGLIMSLAGMREYENKTFEELRWEDLQAGRRGPGALSAPVGAPSFGGGAAASSGGTVFGGGGAGQPGQGQGGIFGSSGGAGLFGQGGAAASGAPQAQAQTGGLFGQQQPQPQQQQQQSFGAFGQQAQPSQAQPPTSGLFGQQQPQGGGAFGQQSQQGQAAGGGGLFGQQTQPNAAATQGQATGLFGQPQQTNAAQGQSAAPFGQSQPNPATQGQATGLFGQPAAQAQTGGAFGQQQPAQAQTGGLFGQTQQQQQQQPAQAQPAGLFGQTQQQQQPAAQAQTGGAFGQTQQQQPAAQAQTGGLFGQTQQQQQQQQQQPAQAQPAGLFGQTQQQQQPAAQAQTGGAFGQTQQQQQQPAAQAQTGGLFGQTQQQQQQQQPAAQAQTAATFGQGSAQPTQGASVGGGNLFGGGASTASPAPATGQASGETPGASSALQQNPQQQQQNVAQTPSQPTELKRHSCWYLLHHSPSDGRGSPPMSPPEPSPPPRPPKPAPLFQDCELIGAGHPGATRPSAYSERTREKSSFHNFPNFGTPGTSFDTRGPHGVSFMKGAQADNRLSSRSAGGPPPSKAAAANLPFGSSYQTPNLGQETGAPYSTLGGQENVPPPTQGLQSLGLDLSQSCHAAAAREREREREKDKRQMEKEKVVQRQGGASSSSNAESSTKEGSSMYPSLQSSFSSTIPLGPPGVSESSPSAPASSASSPVPGSLDLPPWAPKLTKEGVKTSPGIATLQAFSKQQIRRVADFQISKDGYGSILWPGMTDLEGVDLDACVQFQNGCVSVYEDQVEGKDKPPRGTKLNKRARITVLCAPPPSFVKRAKGREEVLFQIWEEKLREVSAKQNAQFDSLRVKTVAGELEWRWEFYVEHFTKYGLELDRDFAEEDAGNAPSLPYQAGRIVASSPVPESRRRESVDPMTHDDTSAFRRPAPHIVTSRYPRFDEHEDPSYNDLEGRQTEPPSPTHPEGSPMRHDVDFFDQQETDNLAAPSPFFSSTVPRGGQPGAEFGGARLEPYGPSGYPETIPAAGGGGEQLGGSDLLPHGSFAGADGLLYRDEANPLSAPEVERPLKPQGLGGTDCFTPISLTHPSVAVPPGKRKRDKDEQERVQHAIELIATLKDSRWPSMKKRAVEMTMFPNEKSTRCGHKFASGPSGFSLSFALHIVHRFTPKLSIPYTTGEGVVKSEKTNAPFAVGISLVKRMGKAVAVGGAQWLRSVVTAQIEQSVEVEGRENDLPRLHLKWSEEAVTRVIDAQIHIACEAASVAEGGGVPTGGSISLHHVYSRDTLFLFRALWGEGRLSRVLRAWLASELKSEVQGGDESMGMGGEGGEDVEDGEGKAKGDGQIEKDRADAVESVADWLQEVTWRRRQASRSTGRTGQSLTRRRAAEREKVLDGAFRAALCAVGEDRPTGVGASLLLEEGDAGASRRVPPRPDHAMTGVSEVDVFPRSALASLSICGFGTSHVASKIYDGPATMLDPRSEQMQPETQDWKGRYTEKALMDFTAAASGKMAIPVGDLLMAVSGDADAPLHQCRDWREALLVLLRMPCEEAHKHSGGDWRLQQALRSLLKKASEGFCRKVPQRGPVLIAPPPRPPYDLPSRDPAESQRDPGDPDATNEPTISSSSSSNSDMRFRALDLSEQQWKGVKERGGDTGGLRREEQVEDDHSGEKLDLQFELLRFLAFPHLDLSVLDVRGYSRDGLDICLSWILVVNLAHALCLSAVPTGGSDGFTAMSQEILLEKLKKIGEVLGRCSRLMIDLLGELGEWEAAVGVHLLTELWEKASGSLREQPGQLGPDDPTGPGSAFLLSSPEGRAVESRRRVAEACGNLMMRGKATDSRRSEESRREAAKLVEFLQLPDEDLLFGSCVPV</sequence>
<name>A0A0G4F741_9ALVE</name>
<dbReference type="Gene3D" id="1.10.10.2360">
    <property type="match status" value="1"/>
</dbReference>
<feature type="compositionally biased region" description="Low complexity" evidence="9">
    <location>
        <begin position="792"/>
        <end position="809"/>
    </location>
</feature>
<feature type="compositionally biased region" description="Pro residues" evidence="9">
    <location>
        <begin position="1721"/>
        <end position="1730"/>
    </location>
</feature>
<dbReference type="GO" id="GO:0006405">
    <property type="term" value="P:RNA export from nucleus"/>
    <property type="evidence" value="ECO:0007669"/>
    <property type="project" value="TreeGrafter"/>
</dbReference>
<keyword evidence="6" id="KW-0811">Translocation</keyword>
<proteinExistence type="inferred from homology"/>
<dbReference type="VEuPathDB" id="CryptoDB:Cvel_2907"/>
<dbReference type="GO" id="GO:0003723">
    <property type="term" value="F:RNA binding"/>
    <property type="evidence" value="ECO:0007669"/>
    <property type="project" value="TreeGrafter"/>
</dbReference>
<feature type="compositionally biased region" description="Pro residues" evidence="9">
    <location>
        <begin position="618"/>
        <end position="634"/>
    </location>
</feature>
<organism evidence="11">
    <name type="scientific">Chromera velia CCMP2878</name>
    <dbReference type="NCBI Taxonomy" id="1169474"/>
    <lineage>
        <taxon>Eukaryota</taxon>
        <taxon>Sar</taxon>
        <taxon>Alveolata</taxon>
        <taxon>Colpodellida</taxon>
        <taxon>Chromeraceae</taxon>
        <taxon>Chromera</taxon>
    </lineage>
</organism>
<feature type="region of interest" description="Disordered" evidence="9">
    <location>
        <begin position="89"/>
        <end position="124"/>
    </location>
</feature>
<protein>
    <recommendedName>
        <fullName evidence="10">Peptidase S59 domain-containing protein</fullName>
    </recommendedName>
</protein>
<feature type="compositionally biased region" description="Low complexity" evidence="9">
    <location>
        <begin position="362"/>
        <end position="536"/>
    </location>
</feature>
<dbReference type="SUPFAM" id="SSF82215">
    <property type="entry name" value="C-terminal autoproteolytic domain of nucleoporin nup98"/>
    <property type="match status" value="1"/>
</dbReference>
<evidence type="ECO:0000256" key="9">
    <source>
        <dbReference type="SAM" id="MobiDB-lite"/>
    </source>
</evidence>
<keyword evidence="7" id="KW-0906">Nuclear pore complex</keyword>
<feature type="compositionally biased region" description="Low complexity" evidence="9">
    <location>
        <begin position="109"/>
        <end position="124"/>
    </location>
</feature>
<keyword evidence="5" id="KW-0653">Protein transport</keyword>
<feature type="domain" description="Peptidase S59" evidence="10">
    <location>
        <begin position="860"/>
        <end position="1008"/>
    </location>
</feature>
<evidence type="ECO:0000256" key="2">
    <source>
        <dbReference type="ARBA" id="ARBA00008926"/>
    </source>
</evidence>
<feature type="compositionally biased region" description="Polar residues" evidence="9">
    <location>
        <begin position="719"/>
        <end position="730"/>
    </location>
</feature>
<feature type="compositionally biased region" description="Low complexity" evidence="9">
    <location>
        <begin position="36"/>
        <end position="52"/>
    </location>
</feature>
<feature type="compositionally biased region" description="Polar residues" evidence="9">
    <location>
        <begin position="1505"/>
        <end position="1515"/>
    </location>
</feature>
<dbReference type="Gene3D" id="3.30.1610.10">
    <property type="entry name" value="Peptidase S59, nucleoporin"/>
    <property type="match status" value="1"/>
</dbReference>
<feature type="compositionally biased region" description="Polar residues" evidence="9">
    <location>
        <begin position="53"/>
        <end position="64"/>
    </location>
</feature>
<dbReference type="GO" id="GO:0051028">
    <property type="term" value="P:mRNA transport"/>
    <property type="evidence" value="ECO:0007669"/>
    <property type="project" value="UniProtKB-KW"/>
</dbReference>
<evidence type="ECO:0000256" key="4">
    <source>
        <dbReference type="ARBA" id="ARBA00022816"/>
    </source>
</evidence>
<comment type="subcellular location">
    <subcellularLocation>
        <location evidence="1">Nucleus</location>
        <location evidence="1">Nuclear pore complex</location>
    </subcellularLocation>
</comment>
<dbReference type="GO" id="GO:0044614">
    <property type="term" value="C:nuclear pore cytoplasmic filaments"/>
    <property type="evidence" value="ECO:0007669"/>
    <property type="project" value="TreeGrafter"/>
</dbReference>
<evidence type="ECO:0000259" key="10">
    <source>
        <dbReference type="PROSITE" id="PS51434"/>
    </source>
</evidence>
<evidence type="ECO:0000256" key="1">
    <source>
        <dbReference type="ARBA" id="ARBA00004567"/>
    </source>
</evidence>
<dbReference type="GO" id="GO:0008139">
    <property type="term" value="F:nuclear localization sequence binding"/>
    <property type="evidence" value="ECO:0007669"/>
    <property type="project" value="TreeGrafter"/>
</dbReference>
<dbReference type="GO" id="GO:0006606">
    <property type="term" value="P:protein import into nucleus"/>
    <property type="evidence" value="ECO:0007669"/>
    <property type="project" value="TreeGrafter"/>
</dbReference>
<feature type="compositionally biased region" description="Low complexity" evidence="9">
    <location>
        <begin position="554"/>
        <end position="594"/>
    </location>
</feature>
<evidence type="ECO:0000256" key="3">
    <source>
        <dbReference type="ARBA" id="ARBA00022448"/>
    </source>
</evidence>
<keyword evidence="4" id="KW-0509">mRNA transport</keyword>
<feature type="region of interest" description="Disordered" evidence="9">
    <location>
        <begin position="1715"/>
        <end position="1763"/>
    </location>
</feature>